<dbReference type="AlphaFoldDB" id="A0A0K8MAE5"/>
<dbReference type="PANTHER" id="PTHR37953:SF1">
    <property type="entry name" value="UPF0127 PROTEIN MJ1496"/>
    <property type="match status" value="1"/>
</dbReference>
<dbReference type="PANTHER" id="PTHR37953">
    <property type="entry name" value="UPF0127 PROTEIN MJ1496"/>
    <property type="match status" value="1"/>
</dbReference>
<accession>A0A0K8MAE5</accession>
<dbReference type="STRING" id="1629334.Cva_00083"/>
<dbReference type="Pfam" id="PF02643">
    <property type="entry name" value="DUF192"/>
    <property type="match status" value="1"/>
</dbReference>
<dbReference type="InterPro" id="IPR003795">
    <property type="entry name" value="DUF192"/>
</dbReference>
<dbReference type="EMBL" id="BBVC01000004">
    <property type="protein sequence ID" value="GAO97451.1"/>
    <property type="molecule type" value="Genomic_DNA"/>
</dbReference>
<protein>
    <recommendedName>
        <fullName evidence="3">ACR</fullName>
    </recommendedName>
</protein>
<proteinExistence type="predicted"/>
<organism evidence="1 2">
    <name type="scientific">Caedimonas varicaedens</name>
    <dbReference type="NCBI Taxonomy" id="1629334"/>
    <lineage>
        <taxon>Bacteria</taxon>
        <taxon>Pseudomonadati</taxon>
        <taxon>Pseudomonadota</taxon>
        <taxon>Alphaproteobacteria</taxon>
        <taxon>Holosporales</taxon>
        <taxon>Caedimonadaceae</taxon>
        <taxon>Caedimonas</taxon>
    </lineage>
</organism>
<dbReference type="Proteomes" id="UP000036771">
    <property type="component" value="Unassembled WGS sequence"/>
</dbReference>
<comment type="caution">
    <text evidence="1">The sequence shown here is derived from an EMBL/GenBank/DDBJ whole genome shotgun (WGS) entry which is preliminary data.</text>
</comment>
<dbReference type="InterPro" id="IPR038695">
    <property type="entry name" value="Saro_0823-like_sf"/>
</dbReference>
<evidence type="ECO:0000313" key="1">
    <source>
        <dbReference type="EMBL" id="GAO97451.1"/>
    </source>
</evidence>
<dbReference type="OrthoDB" id="9808290at2"/>
<name>A0A0K8MAE5_9PROT</name>
<keyword evidence="2" id="KW-1185">Reference proteome</keyword>
<reference evidence="1 2" key="1">
    <citation type="submission" date="2015-03" db="EMBL/GenBank/DDBJ databases">
        <title>Caedibacter varicaedens, whole genome shotgun sequence.</title>
        <authorList>
            <person name="Suzuki H."/>
            <person name="Dapper A.L."/>
            <person name="Gibson A.K."/>
            <person name="Jackson C."/>
            <person name="Lee H."/>
            <person name="Pejaver V.R."/>
            <person name="Doak T."/>
            <person name="Lynch M."/>
        </authorList>
    </citation>
    <scope>NUCLEOTIDE SEQUENCE [LARGE SCALE GENOMIC DNA]</scope>
</reference>
<sequence>MRFLFYTLILLVNFGQEGTAGTSHTTVSLARPHHKVSFQVEIARAPHELNYGLMNRHSLAKSSGMLFIFPKTQRASFWMKNTLIPLDIIFVQEDGKVVQIHEKAQPLNPDPIHSRTPIKYALELAAGSVQDQNIQLGDRLEQQRQE</sequence>
<evidence type="ECO:0008006" key="3">
    <source>
        <dbReference type="Google" id="ProtNLM"/>
    </source>
</evidence>
<dbReference type="Gene3D" id="2.60.120.1140">
    <property type="entry name" value="Protein of unknown function DUF192"/>
    <property type="match status" value="1"/>
</dbReference>
<evidence type="ECO:0000313" key="2">
    <source>
        <dbReference type="Proteomes" id="UP000036771"/>
    </source>
</evidence>
<gene>
    <name evidence="1" type="ORF">Cva_00083</name>
</gene>